<dbReference type="Proteomes" id="UP000183843">
    <property type="component" value="Unassembled WGS sequence"/>
</dbReference>
<dbReference type="SUPFAM" id="SSF51161">
    <property type="entry name" value="Trimeric LpxA-like enzymes"/>
    <property type="match status" value="1"/>
</dbReference>
<organism evidence="1 2">
    <name type="scientific">Selenomonas ruminantium</name>
    <dbReference type="NCBI Taxonomy" id="971"/>
    <lineage>
        <taxon>Bacteria</taxon>
        <taxon>Bacillati</taxon>
        <taxon>Bacillota</taxon>
        <taxon>Negativicutes</taxon>
        <taxon>Selenomonadales</taxon>
        <taxon>Selenomonadaceae</taxon>
        <taxon>Selenomonas</taxon>
    </lineage>
</organism>
<dbReference type="Gene3D" id="2.160.10.10">
    <property type="entry name" value="Hexapeptide repeat proteins"/>
    <property type="match status" value="1"/>
</dbReference>
<gene>
    <name evidence="1" type="ORF">SAMN05216587_10852</name>
</gene>
<evidence type="ECO:0000313" key="1">
    <source>
        <dbReference type="EMBL" id="SFB05642.1"/>
    </source>
</evidence>
<dbReference type="GO" id="GO:0016740">
    <property type="term" value="F:transferase activity"/>
    <property type="evidence" value="ECO:0007669"/>
    <property type="project" value="UniProtKB-KW"/>
</dbReference>
<dbReference type="EMBL" id="FOJX01000008">
    <property type="protein sequence ID" value="SFB05642.1"/>
    <property type="molecule type" value="Genomic_DNA"/>
</dbReference>
<proteinExistence type="predicted"/>
<accession>A0A1I0XX99</accession>
<keyword evidence="1" id="KW-0808">Transferase</keyword>
<dbReference type="RefSeq" id="WP_081351374.1">
    <property type="nucleotide sequence ID" value="NZ_FOJX01000008.1"/>
</dbReference>
<evidence type="ECO:0000313" key="2">
    <source>
        <dbReference type="Proteomes" id="UP000183843"/>
    </source>
</evidence>
<protein>
    <submittedName>
        <fullName evidence="1">Serine O-acetyltransferase</fullName>
    </submittedName>
</protein>
<dbReference type="AlphaFoldDB" id="A0A1I0XX99"/>
<name>A0A1I0XX99_SELRU</name>
<dbReference type="InterPro" id="IPR011004">
    <property type="entry name" value="Trimer_LpxA-like_sf"/>
</dbReference>
<sequence length="223" mass="25522">MIVVHDPQKQLMHQLNAFYPCGGDVCLHERIKEVYDRVLERLEICFSHVNNKYYHNNGEVFFNPLHVSQWTIFLYIMANELNKKSDTDICDMIYGLNKMVSSADIFYGVEMPKIWFCDHPQGSVMGRAKYSDFFTFSQGCTVGNNKGIYPVFEKHVTMFSNSKVIGKSHIGDHVIFSANSYVIDMDIPSYSIVFGAAPHNIIKQITAQKFNEITSSMFSGNDE</sequence>
<reference evidence="1 2" key="1">
    <citation type="submission" date="2016-10" db="EMBL/GenBank/DDBJ databases">
        <authorList>
            <person name="de Groot N.N."/>
        </authorList>
    </citation>
    <scope>NUCLEOTIDE SEQUENCE [LARGE SCALE GENOMIC DNA]</scope>
    <source>
        <strain evidence="1 2">L14</strain>
    </source>
</reference>